<evidence type="ECO:0000313" key="4">
    <source>
        <dbReference type="EMBL" id="HGI74222.1"/>
    </source>
</evidence>
<dbReference type="FunFam" id="3.40.605.10:FF:000007">
    <property type="entry name" value="NAD/NADP-dependent betaine aldehyde dehydrogenase"/>
    <property type="match status" value="1"/>
</dbReference>
<dbReference type="InterPro" id="IPR016161">
    <property type="entry name" value="Ald_DH/histidinol_DH"/>
</dbReference>
<evidence type="ECO:0000259" key="3">
    <source>
        <dbReference type="Pfam" id="PF00171"/>
    </source>
</evidence>
<dbReference type="EMBL" id="DTEN01000033">
    <property type="protein sequence ID" value="HGI74222.1"/>
    <property type="molecule type" value="Genomic_DNA"/>
</dbReference>
<dbReference type="CDD" id="cd07103">
    <property type="entry name" value="ALDH_F5_SSADH_GabD"/>
    <property type="match status" value="1"/>
</dbReference>
<protein>
    <submittedName>
        <fullName evidence="4">NAD-dependent succinate-semialdehyde dehydrogenase</fullName>
    </submittedName>
</protein>
<dbReference type="PANTHER" id="PTHR43353:SF5">
    <property type="entry name" value="SUCCINATE-SEMIALDEHYDE DEHYDROGENASE, MITOCHONDRIAL"/>
    <property type="match status" value="1"/>
</dbReference>
<dbReference type="InterPro" id="IPR016163">
    <property type="entry name" value="Ald_DH_C"/>
</dbReference>
<dbReference type="GO" id="GO:0009450">
    <property type="term" value="P:gamma-aminobutyric acid catabolic process"/>
    <property type="evidence" value="ECO:0007669"/>
    <property type="project" value="TreeGrafter"/>
</dbReference>
<proteinExistence type="inferred from homology"/>
<dbReference type="AlphaFoldDB" id="A0A7V4DG79"/>
<reference evidence="4" key="1">
    <citation type="journal article" date="2020" name="mSystems">
        <title>Genome- and Community-Level Interaction Insights into Carbon Utilization and Element Cycling Functions of Hydrothermarchaeota in Hydrothermal Sediment.</title>
        <authorList>
            <person name="Zhou Z."/>
            <person name="Liu Y."/>
            <person name="Xu W."/>
            <person name="Pan J."/>
            <person name="Luo Z.H."/>
            <person name="Li M."/>
        </authorList>
    </citation>
    <scope>NUCLEOTIDE SEQUENCE [LARGE SCALE GENOMIC DNA]</scope>
    <source>
        <strain evidence="4">SpSt-716</strain>
    </source>
</reference>
<dbReference type="Gene3D" id="3.40.605.10">
    <property type="entry name" value="Aldehyde Dehydrogenase, Chain A, domain 1"/>
    <property type="match status" value="1"/>
</dbReference>
<keyword evidence="2" id="KW-0560">Oxidoreductase</keyword>
<feature type="domain" description="Aldehyde dehydrogenase" evidence="3">
    <location>
        <begin position="16"/>
        <end position="475"/>
    </location>
</feature>
<dbReference type="Gene3D" id="3.40.309.10">
    <property type="entry name" value="Aldehyde Dehydrogenase, Chain A, domain 2"/>
    <property type="match status" value="1"/>
</dbReference>
<dbReference type="Pfam" id="PF00171">
    <property type="entry name" value="Aldedh"/>
    <property type="match status" value="1"/>
</dbReference>
<evidence type="ECO:0000256" key="1">
    <source>
        <dbReference type="ARBA" id="ARBA00009986"/>
    </source>
</evidence>
<organism evidence="4">
    <name type="scientific">Candidatus Caldatribacterium californiense</name>
    <dbReference type="NCBI Taxonomy" id="1454726"/>
    <lineage>
        <taxon>Bacteria</taxon>
        <taxon>Pseudomonadati</taxon>
        <taxon>Atribacterota</taxon>
        <taxon>Atribacteria</taxon>
        <taxon>Atribacterales</taxon>
        <taxon>Candidatus Caldatribacteriaceae</taxon>
        <taxon>Candidatus Caldatribacterium</taxon>
    </lineage>
</organism>
<dbReference type="PANTHER" id="PTHR43353">
    <property type="entry name" value="SUCCINATE-SEMIALDEHYDE DEHYDROGENASE, MITOCHONDRIAL"/>
    <property type="match status" value="1"/>
</dbReference>
<dbReference type="GO" id="GO:0004777">
    <property type="term" value="F:succinate-semialdehyde dehydrogenase (NAD+) activity"/>
    <property type="evidence" value="ECO:0007669"/>
    <property type="project" value="TreeGrafter"/>
</dbReference>
<gene>
    <name evidence="4" type="ORF">ENU96_00855</name>
</gene>
<evidence type="ECO:0000256" key="2">
    <source>
        <dbReference type="ARBA" id="ARBA00023002"/>
    </source>
</evidence>
<name>A0A7V4DG79_9BACT</name>
<accession>A0A7V4DG79</accession>
<dbReference type="SUPFAM" id="SSF53720">
    <property type="entry name" value="ALDH-like"/>
    <property type="match status" value="1"/>
</dbReference>
<dbReference type="InterPro" id="IPR015590">
    <property type="entry name" value="Aldehyde_DH_dom"/>
</dbReference>
<sequence>MVLLYHSFINGRWEEGEGFIEVIDPSTGEAFAAVSKVTPEQLRQAIEGAHQAFRSWSRRLPVERTRLLLKAADLVRSRVKDIATLLAREQGKAFPDAEREVLGAADCLEYYACLGVNVLGEIPPSSAPKLRSFAIRQPVGVVFAVAAWNYPVSLISWKVAPALAAGCTVIVKPSRETPLSTIEFVRACNDAGFPEGVLNVVNGDNALISEEIFSNPLVRLVALTGSTATGKEFIQASAKTVKRLVLELGGHSPFIVFADANFDRAVKDGVRRAFRNAGQICNSVNRIFVEESMKEKYVEAFVAETKKLRLGGAFETPAPDVGPMVNEAGVRRMEEFVRDAEEKGARILCGGKRPSDPRLAKGFYFEPTVVVGVTLEMKLMQEEPFGPIVGIDSFRTIDEAIEKANSVPYGLVAYVYTEDVRKAFYVAENLEWGSVAINNINPDSLYAPYPGWKESGLGVELGWHGLEEYLEWKHIKMEVM</sequence>
<comment type="similarity">
    <text evidence="1">Belongs to the aldehyde dehydrogenase family.</text>
</comment>
<comment type="caution">
    <text evidence="4">The sequence shown here is derived from an EMBL/GenBank/DDBJ whole genome shotgun (WGS) entry which is preliminary data.</text>
</comment>
<dbReference type="InterPro" id="IPR016162">
    <property type="entry name" value="Ald_DH_N"/>
</dbReference>
<dbReference type="FunFam" id="3.40.309.10:FF:000009">
    <property type="entry name" value="Aldehyde dehydrogenase A"/>
    <property type="match status" value="1"/>
</dbReference>
<dbReference type="InterPro" id="IPR050740">
    <property type="entry name" value="Aldehyde_DH_Superfamily"/>
</dbReference>